<feature type="compositionally biased region" description="Polar residues" evidence="1">
    <location>
        <begin position="91"/>
        <end position="100"/>
    </location>
</feature>
<dbReference type="EMBL" id="KN834326">
    <property type="protein sequence ID" value="KIK11027.1"/>
    <property type="molecule type" value="Genomic_DNA"/>
</dbReference>
<dbReference type="HOGENOM" id="CLU_2307149_0_0_1"/>
<dbReference type="Proteomes" id="UP000054018">
    <property type="component" value="Unassembled WGS sequence"/>
</dbReference>
<proteinExistence type="predicted"/>
<dbReference type="AlphaFoldDB" id="A0A0C9YL57"/>
<reference evidence="2 3" key="1">
    <citation type="submission" date="2014-04" db="EMBL/GenBank/DDBJ databases">
        <authorList>
            <consortium name="DOE Joint Genome Institute"/>
            <person name="Kuo A."/>
            <person name="Kohler A."/>
            <person name="Costa M.D."/>
            <person name="Nagy L.G."/>
            <person name="Floudas D."/>
            <person name="Copeland A."/>
            <person name="Barry K.W."/>
            <person name="Cichocki N."/>
            <person name="Veneault-Fourrey C."/>
            <person name="LaButti K."/>
            <person name="Lindquist E.A."/>
            <person name="Lipzen A."/>
            <person name="Lundell T."/>
            <person name="Morin E."/>
            <person name="Murat C."/>
            <person name="Sun H."/>
            <person name="Tunlid A."/>
            <person name="Henrissat B."/>
            <person name="Grigoriev I.V."/>
            <person name="Hibbett D.S."/>
            <person name="Martin F."/>
            <person name="Nordberg H.P."/>
            <person name="Cantor M.N."/>
            <person name="Hua S.X."/>
        </authorList>
    </citation>
    <scope>NUCLEOTIDE SEQUENCE [LARGE SCALE GENOMIC DNA]</scope>
    <source>
        <strain evidence="2 3">441</strain>
    </source>
</reference>
<gene>
    <name evidence="2" type="ORF">PISMIDRAFT_536993</name>
</gene>
<name>A0A0C9YL57_9AGAM</name>
<keyword evidence="3" id="KW-1185">Reference proteome</keyword>
<evidence type="ECO:0000256" key="1">
    <source>
        <dbReference type="SAM" id="MobiDB-lite"/>
    </source>
</evidence>
<reference evidence="3" key="2">
    <citation type="submission" date="2015-01" db="EMBL/GenBank/DDBJ databases">
        <title>Evolutionary Origins and Diversification of the Mycorrhizal Mutualists.</title>
        <authorList>
            <consortium name="DOE Joint Genome Institute"/>
            <consortium name="Mycorrhizal Genomics Consortium"/>
            <person name="Kohler A."/>
            <person name="Kuo A."/>
            <person name="Nagy L.G."/>
            <person name="Floudas D."/>
            <person name="Copeland A."/>
            <person name="Barry K.W."/>
            <person name="Cichocki N."/>
            <person name="Veneault-Fourrey C."/>
            <person name="LaButti K."/>
            <person name="Lindquist E.A."/>
            <person name="Lipzen A."/>
            <person name="Lundell T."/>
            <person name="Morin E."/>
            <person name="Murat C."/>
            <person name="Riley R."/>
            <person name="Ohm R."/>
            <person name="Sun H."/>
            <person name="Tunlid A."/>
            <person name="Henrissat B."/>
            <person name="Grigoriev I.V."/>
            <person name="Hibbett D.S."/>
            <person name="Martin F."/>
        </authorList>
    </citation>
    <scope>NUCLEOTIDE SEQUENCE [LARGE SCALE GENOMIC DNA]</scope>
    <source>
        <strain evidence="3">441</strain>
    </source>
</reference>
<feature type="region of interest" description="Disordered" evidence="1">
    <location>
        <begin position="72"/>
        <end position="100"/>
    </location>
</feature>
<sequence>MLYTVGHSVETATSTAAFPMLFGLANSRALCRGRTGHNPVGRHNTESRSPAPAPQEENLSIYVQQNTVKRICTDLRPGGAKPKMLKDKQPTTDMSPDTPT</sequence>
<protein>
    <submittedName>
        <fullName evidence="2">Uncharacterized protein</fullName>
    </submittedName>
</protein>
<evidence type="ECO:0000313" key="3">
    <source>
        <dbReference type="Proteomes" id="UP000054018"/>
    </source>
</evidence>
<feature type="region of interest" description="Disordered" evidence="1">
    <location>
        <begin position="34"/>
        <end position="57"/>
    </location>
</feature>
<evidence type="ECO:0000313" key="2">
    <source>
        <dbReference type="EMBL" id="KIK11027.1"/>
    </source>
</evidence>
<accession>A0A0C9YL57</accession>
<organism evidence="2 3">
    <name type="scientific">Pisolithus microcarpus 441</name>
    <dbReference type="NCBI Taxonomy" id="765257"/>
    <lineage>
        <taxon>Eukaryota</taxon>
        <taxon>Fungi</taxon>
        <taxon>Dikarya</taxon>
        <taxon>Basidiomycota</taxon>
        <taxon>Agaricomycotina</taxon>
        <taxon>Agaricomycetes</taxon>
        <taxon>Agaricomycetidae</taxon>
        <taxon>Boletales</taxon>
        <taxon>Sclerodermatineae</taxon>
        <taxon>Pisolithaceae</taxon>
        <taxon>Pisolithus</taxon>
    </lineage>
</organism>